<feature type="compositionally biased region" description="Basic and acidic residues" evidence="1">
    <location>
        <begin position="38"/>
        <end position="48"/>
    </location>
</feature>
<evidence type="ECO:0000256" key="1">
    <source>
        <dbReference type="SAM" id="MobiDB-lite"/>
    </source>
</evidence>
<reference evidence="2 3" key="1">
    <citation type="submission" date="2024-01" db="EMBL/GenBank/DDBJ databases">
        <title>Genome assemblies of Stephania.</title>
        <authorList>
            <person name="Yang L."/>
        </authorList>
    </citation>
    <scope>NUCLEOTIDE SEQUENCE [LARGE SCALE GENOMIC DNA]</scope>
    <source>
        <strain evidence="2">QJT</strain>
        <tissue evidence="2">Leaf</tissue>
    </source>
</reference>
<feature type="compositionally biased region" description="Basic and acidic residues" evidence="1">
    <location>
        <begin position="1"/>
        <end position="11"/>
    </location>
</feature>
<name>A0AAP0IYU2_9MAGN</name>
<dbReference type="EMBL" id="JBBNAE010000005">
    <property type="protein sequence ID" value="KAK9123363.1"/>
    <property type="molecule type" value="Genomic_DNA"/>
</dbReference>
<comment type="caution">
    <text evidence="2">The sequence shown here is derived from an EMBL/GenBank/DDBJ whole genome shotgun (WGS) entry which is preliminary data.</text>
</comment>
<keyword evidence="3" id="KW-1185">Reference proteome</keyword>
<sequence>MNFGLHKKDGSDGASLHPASDASKAQLIGEKNWIQPKKSLDKRDESPPRRPTNYNNYKQKTKSHQHETNNNSGATNTRRRKLN</sequence>
<organism evidence="2 3">
    <name type="scientific">Stephania japonica</name>
    <dbReference type="NCBI Taxonomy" id="461633"/>
    <lineage>
        <taxon>Eukaryota</taxon>
        <taxon>Viridiplantae</taxon>
        <taxon>Streptophyta</taxon>
        <taxon>Embryophyta</taxon>
        <taxon>Tracheophyta</taxon>
        <taxon>Spermatophyta</taxon>
        <taxon>Magnoliopsida</taxon>
        <taxon>Ranunculales</taxon>
        <taxon>Menispermaceae</taxon>
        <taxon>Menispermoideae</taxon>
        <taxon>Cissampelideae</taxon>
        <taxon>Stephania</taxon>
    </lineage>
</organism>
<feature type="region of interest" description="Disordered" evidence="1">
    <location>
        <begin position="1"/>
        <end position="83"/>
    </location>
</feature>
<accession>A0AAP0IYU2</accession>
<dbReference type="AlphaFoldDB" id="A0AAP0IYU2"/>
<gene>
    <name evidence="2" type="ORF">Sjap_012965</name>
</gene>
<dbReference type="Proteomes" id="UP001417504">
    <property type="component" value="Unassembled WGS sequence"/>
</dbReference>
<protein>
    <submittedName>
        <fullName evidence="2">Uncharacterized protein</fullName>
    </submittedName>
</protein>
<evidence type="ECO:0000313" key="2">
    <source>
        <dbReference type="EMBL" id="KAK9123363.1"/>
    </source>
</evidence>
<evidence type="ECO:0000313" key="3">
    <source>
        <dbReference type="Proteomes" id="UP001417504"/>
    </source>
</evidence>
<proteinExistence type="predicted"/>